<evidence type="ECO:0000313" key="7">
    <source>
        <dbReference type="EMBL" id="XBM50035.1"/>
    </source>
</evidence>
<dbReference type="InterPro" id="IPR050223">
    <property type="entry name" value="D-isomer_2-hydroxyacid_DH"/>
</dbReference>
<reference evidence="7" key="1">
    <citation type="submission" date="2024-05" db="EMBL/GenBank/DDBJ databases">
        <title>The Natural Products Discovery Center: Release of the First 8490 Sequenced Strains for Exploring Actinobacteria Biosynthetic Diversity.</title>
        <authorList>
            <person name="Kalkreuter E."/>
            <person name="Kautsar S.A."/>
            <person name="Yang D."/>
            <person name="Bader C.D."/>
            <person name="Teijaro C.N."/>
            <person name="Fluegel L."/>
            <person name="Davis C.M."/>
            <person name="Simpson J.R."/>
            <person name="Lauterbach L."/>
            <person name="Steele A.D."/>
            <person name="Gui C."/>
            <person name="Meng S."/>
            <person name="Li G."/>
            <person name="Viehrig K."/>
            <person name="Ye F."/>
            <person name="Su P."/>
            <person name="Kiefer A.F."/>
            <person name="Nichols A."/>
            <person name="Cepeda A.J."/>
            <person name="Yan W."/>
            <person name="Fan B."/>
            <person name="Jiang Y."/>
            <person name="Adhikari A."/>
            <person name="Zheng C.-J."/>
            <person name="Schuster L."/>
            <person name="Cowan T.M."/>
            <person name="Smanski M.J."/>
            <person name="Chevrette M.G."/>
            <person name="de Carvalho L.P.S."/>
            <person name="Shen B."/>
        </authorList>
    </citation>
    <scope>NUCLEOTIDE SEQUENCE</scope>
    <source>
        <strain evidence="7">NPDC080035</strain>
    </source>
</reference>
<keyword evidence="2 4" id="KW-0560">Oxidoreductase</keyword>
<feature type="domain" description="D-isomer specific 2-hydroxyacid dehydrogenase NAD-binding" evidence="6">
    <location>
        <begin position="111"/>
        <end position="284"/>
    </location>
</feature>
<dbReference type="Pfam" id="PF00389">
    <property type="entry name" value="2-Hacid_dh"/>
    <property type="match status" value="1"/>
</dbReference>
<organism evidence="7">
    <name type="scientific">Leifsonia sp. NPDC080035</name>
    <dbReference type="NCBI Taxonomy" id="3143936"/>
    <lineage>
        <taxon>Bacteria</taxon>
        <taxon>Bacillati</taxon>
        <taxon>Actinomycetota</taxon>
        <taxon>Actinomycetes</taxon>
        <taxon>Micrococcales</taxon>
        <taxon>Microbacteriaceae</taxon>
        <taxon>Leifsonia</taxon>
    </lineage>
</organism>
<dbReference type="InterPro" id="IPR006140">
    <property type="entry name" value="D-isomer_DH_NAD-bd"/>
</dbReference>
<evidence type="ECO:0000256" key="2">
    <source>
        <dbReference type="ARBA" id="ARBA00023002"/>
    </source>
</evidence>
<dbReference type="SUPFAM" id="SSF51735">
    <property type="entry name" value="NAD(P)-binding Rossmann-fold domains"/>
    <property type="match status" value="1"/>
</dbReference>
<dbReference type="GO" id="GO:0051287">
    <property type="term" value="F:NAD binding"/>
    <property type="evidence" value="ECO:0007669"/>
    <property type="project" value="InterPro"/>
</dbReference>
<dbReference type="EMBL" id="CP157390">
    <property type="protein sequence ID" value="XBM50035.1"/>
    <property type="molecule type" value="Genomic_DNA"/>
</dbReference>
<sequence>MSGTVLVTSRSFGSGELDLVATLERAGCEVVFGDPHHEAGALAPALARADAWIAGTAPVTAELLDHAPELRVVARYGVGFDAVDLGAAEERRIVVTNTPGANSASVADLAVALLLGGLRTVAVGDRAVRGGDWSAVRGREIDGLEVGVAGFGRIGRLFAERIHALGARVLAYDPYLSVDETLPHGYRRAEDVAELAACGAVSLHAPGGSTVVDAAWLGRADGLALVNTARADLVDEDAVAAALRDGRLSSYSADTLASEAVGASRGALLADDLAGRVVVTPHLGAQTVQAIDRMGSGAVANVLAVLAGETPPNPVTPLPARKVSS</sequence>
<dbReference type="PANTHER" id="PTHR10996">
    <property type="entry name" value="2-HYDROXYACID DEHYDROGENASE-RELATED"/>
    <property type="match status" value="1"/>
</dbReference>
<accession>A0AAU7GF29</accession>
<comment type="similarity">
    <text evidence="1 4">Belongs to the D-isomer specific 2-hydroxyacid dehydrogenase family.</text>
</comment>
<dbReference type="GO" id="GO:0016618">
    <property type="term" value="F:hydroxypyruvate reductase [NAD(P)H] activity"/>
    <property type="evidence" value="ECO:0007669"/>
    <property type="project" value="TreeGrafter"/>
</dbReference>
<evidence type="ECO:0000256" key="1">
    <source>
        <dbReference type="ARBA" id="ARBA00005854"/>
    </source>
</evidence>
<evidence type="ECO:0000259" key="5">
    <source>
        <dbReference type="Pfam" id="PF00389"/>
    </source>
</evidence>
<dbReference type="SUPFAM" id="SSF52283">
    <property type="entry name" value="Formate/glycerate dehydrogenase catalytic domain-like"/>
    <property type="match status" value="1"/>
</dbReference>
<dbReference type="GO" id="GO:0030267">
    <property type="term" value="F:glyoxylate reductase (NADPH) activity"/>
    <property type="evidence" value="ECO:0007669"/>
    <property type="project" value="TreeGrafter"/>
</dbReference>
<dbReference type="Gene3D" id="3.40.50.720">
    <property type="entry name" value="NAD(P)-binding Rossmann-like Domain"/>
    <property type="match status" value="2"/>
</dbReference>
<dbReference type="PANTHER" id="PTHR10996:SF178">
    <property type="entry name" value="2-HYDROXYACID DEHYDROGENASE YGL185C-RELATED"/>
    <property type="match status" value="1"/>
</dbReference>
<feature type="domain" description="D-isomer specific 2-hydroxyacid dehydrogenase catalytic" evidence="5">
    <location>
        <begin position="20"/>
        <end position="315"/>
    </location>
</feature>
<gene>
    <name evidence="7" type="ORF">AAME72_09225</name>
</gene>
<dbReference type="InterPro" id="IPR036291">
    <property type="entry name" value="NAD(P)-bd_dom_sf"/>
</dbReference>
<evidence type="ECO:0000256" key="3">
    <source>
        <dbReference type="ARBA" id="ARBA00023027"/>
    </source>
</evidence>
<dbReference type="Pfam" id="PF02826">
    <property type="entry name" value="2-Hacid_dh_C"/>
    <property type="match status" value="1"/>
</dbReference>
<keyword evidence="3" id="KW-0520">NAD</keyword>
<name>A0AAU7GF29_9MICO</name>
<dbReference type="InterPro" id="IPR006139">
    <property type="entry name" value="D-isomer_2_OHA_DH_cat_dom"/>
</dbReference>
<evidence type="ECO:0000256" key="4">
    <source>
        <dbReference type="RuleBase" id="RU003719"/>
    </source>
</evidence>
<dbReference type="RefSeq" id="WP_348789945.1">
    <property type="nucleotide sequence ID" value="NZ_CP157390.1"/>
</dbReference>
<protein>
    <submittedName>
        <fullName evidence="7">NAD(P)-dependent oxidoreductase</fullName>
    </submittedName>
</protein>
<evidence type="ECO:0000259" key="6">
    <source>
        <dbReference type="Pfam" id="PF02826"/>
    </source>
</evidence>
<dbReference type="GO" id="GO:0005829">
    <property type="term" value="C:cytosol"/>
    <property type="evidence" value="ECO:0007669"/>
    <property type="project" value="TreeGrafter"/>
</dbReference>
<proteinExistence type="inferred from homology"/>
<dbReference type="AlphaFoldDB" id="A0AAU7GF29"/>